<feature type="domain" description="RRM" evidence="12">
    <location>
        <begin position="188"/>
        <end position="253"/>
    </location>
</feature>
<dbReference type="EMBL" id="KQ761039">
    <property type="protein sequence ID" value="OAD58376.1"/>
    <property type="molecule type" value="Genomic_DNA"/>
</dbReference>
<evidence type="ECO:0000256" key="7">
    <source>
        <dbReference type="ARBA" id="ARBA00053783"/>
    </source>
</evidence>
<proteinExistence type="predicted"/>
<dbReference type="FunFam" id="1.10.287.110:FF:000059">
    <property type="entry name" value="dnaJ homolog subfamily C member 17"/>
    <property type="match status" value="1"/>
</dbReference>
<dbReference type="Proteomes" id="UP000250275">
    <property type="component" value="Unassembled WGS sequence"/>
</dbReference>
<dbReference type="InterPro" id="IPR001623">
    <property type="entry name" value="DnaJ_domain"/>
</dbReference>
<keyword evidence="10" id="KW-0175">Coiled coil</keyword>
<dbReference type="GO" id="GO:0003723">
    <property type="term" value="F:RNA binding"/>
    <property type="evidence" value="ECO:0007669"/>
    <property type="project" value="UniProtKB-UniRule"/>
</dbReference>
<reference evidence="13 14" key="1">
    <citation type="submission" date="2015-07" db="EMBL/GenBank/DDBJ databases">
        <title>The genome of Eufriesea mexicana.</title>
        <authorList>
            <person name="Pan H."/>
            <person name="Kapheim K."/>
        </authorList>
    </citation>
    <scope>NUCLEOTIDE SEQUENCE [LARGE SCALE GENOMIC DNA]</scope>
    <source>
        <strain evidence="13">0111107269</strain>
        <tissue evidence="13">Whole body</tissue>
    </source>
</reference>
<dbReference type="PROSITE" id="PS50102">
    <property type="entry name" value="RRM"/>
    <property type="match status" value="1"/>
</dbReference>
<dbReference type="CDD" id="cd12429">
    <property type="entry name" value="RRM_DNAJC17"/>
    <property type="match status" value="1"/>
</dbReference>
<dbReference type="GO" id="GO:0005681">
    <property type="term" value="C:spliceosomal complex"/>
    <property type="evidence" value="ECO:0007669"/>
    <property type="project" value="TreeGrafter"/>
</dbReference>
<evidence type="ECO:0000313" key="14">
    <source>
        <dbReference type="Proteomes" id="UP000250275"/>
    </source>
</evidence>
<comment type="function">
    <text evidence="7">May negatively affect PAX8-induced thyroglobulin/TG transcription.</text>
</comment>
<evidence type="ECO:0000256" key="10">
    <source>
        <dbReference type="SAM" id="Coils"/>
    </source>
</evidence>
<dbReference type="PROSITE" id="PS50076">
    <property type="entry name" value="DNAJ_2"/>
    <property type="match status" value="1"/>
</dbReference>
<keyword evidence="3" id="KW-0963">Cytoplasm</keyword>
<dbReference type="InterPro" id="IPR012677">
    <property type="entry name" value="Nucleotide-bd_a/b_plait_sf"/>
</dbReference>
<dbReference type="PANTHER" id="PTHR44313">
    <property type="entry name" value="DNAJ HOMOLOG SUBFAMILY C MEMBER 17"/>
    <property type="match status" value="1"/>
</dbReference>
<dbReference type="SMART" id="SM00271">
    <property type="entry name" value="DnaJ"/>
    <property type="match status" value="1"/>
</dbReference>
<dbReference type="SUPFAM" id="SSF46565">
    <property type="entry name" value="Chaperone J-domain"/>
    <property type="match status" value="1"/>
</dbReference>
<dbReference type="Gene3D" id="1.10.287.110">
    <property type="entry name" value="DnaJ domain"/>
    <property type="match status" value="1"/>
</dbReference>
<dbReference type="Pfam" id="PF00076">
    <property type="entry name" value="RRM_1"/>
    <property type="match status" value="1"/>
</dbReference>
<evidence type="ECO:0000256" key="9">
    <source>
        <dbReference type="PROSITE-ProRule" id="PRU00176"/>
    </source>
</evidence>
<dbReference type="InterPro" id="IPR000504">
    <property type="entry name" value="RRM_dom"/>
</dbReference>
<protein>
    <recommendedName>
        <fullName evidence="8">DnaJ homolog subfamily C member 17</fullName>
    </recommendedName>
</protein>
<dbReference type="PANTHER" id="PTHR44313:SF1">
    <property type="entry name" value="DNAJ HOMOLOG SUBFAMILY C MEMBER 17"/>
    <property type="match status" value="1"/>
</dbReference>
<evidence type="ECO:0000256" key="4">
    <source>
        <dbReference type="ARBA" id="ARBA00022884"/>
    </source>
</evidence>
<keyword evidence="14" id="KW-1185">Reference proteome</keyword>
<evidence type="ECO:0000259" key="12">
    <source>
        <dbReference type="PROSITE" id="PS50102"/>
    </source>
</evidence>
<comment type="subcellular location">
    <subcellularLocation>
        <location evidence="2">Cytoplasm</location>
    </subcellularLocation>
    <subcellularLocation>
        <location evidence="1">Nucleus</location>
    </subcellularLocation>
</comment>
<feature type="domain" description="J" evidence="11">
    <location>
        <begin position="8"/>
        <end position="73"/>
    </location>
</feature>
<dbReference type="Gene3D" id="3.30.70.330">
    <property type="match status" value="1"/>
</dbReference>
<accession>A0A310SDC4</accession>
<dbReference type="GO" id="GO:0000390">
    <property type="term" value="P:spliceosomal complex disassembly"/>
    <property type="evidence" value="ECO:0007669"/>
    <property type="project" value="TreeGrafter"/>
</dbReference>
<evidence type="ECO:0000256" key="6">
    <source>
        <dbReference type="ARBA" id="ARBA00023242"/>
    </source>
</evidence>
<evidence type="ECO:0000313" key="13">
    <source>
        <dbReference type="EMBL" id="OAD58376.1"/>
    </source>
</evidence>
<dbReference type="SUPFAM" id="SSF54928">
    <property type="entry name" value="RNA-binding domain, RBD"/>
    <property type="match status" value="1"/>
</dbReference>
<gene>
    <name evidence="13" type="ORF">WN48_11338</name>
</gene>
<dbReference type="PRINTS" id="PR00625">
    <property type="entry name" value="JDOMAIN"/>
</dbReference>
<keyword evidence="6" id="KW-0539">Nucleus</keyword>
<dbReference type="AlphaFoldDB" id="A0A310SDC4"/>
<dbReference type="InterPro" id="IPR034254">
    <property type="entry name" value="DNAJC17_RRM"/>
</dbReference>
<evidence type="ECO:0000256" key="2">
    <source>
        <dbReference type="ARBA" id="ARBA00004496"/>
    </source>
</evidence>
<feature type="coiled-coil region" evidence="10">
    <location>
        <begin position="90"/>
        <end position="138"/>
    </location>
</feature>
<dbReference type="GO" id="GO:0005737">
    <property type="term" value="C:cytoplasm"/>
    <property type="evidence" value="ECO:0007669"/>
    <property type="project" value="UniProtKB-SubCell"/>
</dbReference>
<evidence type="ECO:0000256" key="5">
    <source>
        <dbReference type="ARBA" id="ARBA00023186"/>
    </source>
</evidence>
<evidence type="ECO:0000256" key="3">
    <source>
        <dbReference type="ARBA" id="ARBA00022490"/>
    </source>
</evidence>
<dbReference type="InterPro" id="IPR036869">
    <property type="entry name" value="J_dom_sf"/>
</dbReference>
<evidence type="ECO:0000256" key="8">
    <source>
        <dbReference type="ARBA" id="ARBA00074360"/>
    </source>
</evidence>
<keyword evidence="4 9" id="KW-0694">RNA-binding</keyword>
<name>A0A310SDC4_9HYME</name>
<dbReference type="CDD" id="cd06257">
    <property type="entry name" value="DnaJ"/>
    <property type="match status" value="1"/>
</dbReference>
<dbReference type="OrthoDB" id="259708at2759"/>
<dbReference type="Pfam" id="PF00226">
    <property type="entry name" value="DnaJ"/>
    <property type="match status" value="1"/>
</dbReference>
<keyword evidence="5" id="KW-0143">Chaperone</keyword>
<evidence type="ECO:0000256" key="1">
    <source>
        <dbReference type="ARBA" id="ARBA00004123"/>
    </source>
</evidence>
<evidence type="ECO:0000259" key="11">
    <source>
        <dbReference type="PROSITE" id="PS50076"/>
    </source>
</evidence>
<organism evidence="13 14">
    <name type="scientific">Eufriesea mexicana</name>
    <dbReference type="NCBI Taxonomy" id="516756"/>
    <lineage>
        <taxon>Eukaryota</taxon>
        <taxon>Metazoa</taxon>
        <taxon>Ecdysozoa</taxon>
        <taxon>Arthropoda</taxon>
        <taxon>Hexapoda</taxon>
        <taxon>Insecta</taxon>
        <taxon>Pterygota</taxon>
        <taxon>Neoptera</taxon>
        <taxon>Endopterygota</taxon>
        <taxon>Hymenoptera</taxon>
        <taxon>Apocrita</taxon>
        <taxon>Aculeata</taxon>
        <taxon>Apoidea</taxon>
        <taxon>Anthophila</taxon>
        <taxon>Apidae</taxon>
        <taxon>Eufriesea</taxon>
    </lineage>
</organism>
<dbReference type="InterPro" id="IPR035979">
    <property type="entry name" value="RBD_domain_sf"/>
</dbReference>
<dbReference type="InterPro" id="IPR052094">
    <property type="entry name" value="Pre-mRNA-splicing_ERAD"/>
</dbReference>
<sequence>MDSWMQLDLYELIGVEKTASIQEIKKAYRKKALYCHPDKNPDNPKATELFHELSRALEILTDVSARAAYDKVINAKYQAELRSREFDSKRKKLKEDLEARENAYKRSINTDFNIKSDKEKLQAEIERLQKEGSKQLQEEIALMKKHFEKKSKVFCKESEVDNGSYKLKVKWKSHKNQSDNGRYDYDILYRIFSKYGNIITLVISSTREGRALVEYQKRNDAEMALSMELGLAQNPLKLQRLWDKQIESDASTTGIVYNDASFTKHAVNQSMSDIEFEHSVLNNLKKAEERKRFLEKLNTTENT</sequence>